<dbReference type="InterPro" id="IPR036388">
    <property type="entry name" value="WH-like_DNA-bd_sf"/>
</dbReference>
<dbReference type="GO" id="GO:0003824">
    <property type="term" value="F:catalytic activity"/>
    <property type="evidence" value="ECO:0007669"/>
    <property type="project" value="InterPro"/>
</dbReference>
<evidence type="ECO:0000313" key="5">
    <source>
        <dbReference type="Proteomes" id="UP000318509"/>
    </source>
</evidence>
<comment type="caution">
    <text evidence="4">The sequence shown here is derived from an EMBL/GenBank/DDBJ whole genome shotgun (WGS) entry which is preliminary data.</text>
</comment>
<dbReference type="AlphaFoldDB" id="A0A537JVL1"/>
<dbReference type="SUPFAM" id="SSF46767">
    <property type="entry name" value="Methylated DNA-protein cysteine methyltransferase, C-terminal domain"/>
    <property type="match status" value="1"/>
</dbReference>
<dbReference type="Gene3D" id="1.10.10.10">
    <property type="entry name" value="Winged helix-like DNA-binding domain superfamily/Winged helix DNA-binding domain"/>
    <property type="match status" value="1"/>
</dbReference>
<reference evidence="4 5" key="1">
    <citation type="journal article" date="2019" name="Nat. Microbiol.">
        <title>Mediterranean grassland soil C-N compound turnover is dependent on rainfall and depth, and is mediated by genomically divergent microorganisms.</title>
        <authorList>
            <person name="Diamond S."/>
            <person name="Andeer P.F."/>
            <person name="Li Z."/>
            <person name="Crits-Christoph A."/>
            <person name="Burstein D."/>
            <person name="Anantharaman K."/>
            <person name="Lane K.R."/>
            <person name="Thomas B.C."/>
            <person name="Pan C."/>
            <person name="Northen T.R."/>
            <person name="Banfield J.F."/>
        </authorList>
    </citation>
    <scope>NUCLEOTIDE SEQUENCE [LARGE SCALE GENOMIC DNA]</scope>
    <source>
        <strain evidence="4">NP_3</strain>
    </source>
</reference>
<dbReference type="InterPro" id="IPR052520">
    <property type="entry name" value="ATL_DNA_repair"/>
</dbReference>
<dbReference type="GO" id="GO:0006281">
    <property type="term" value="P:DNA repair"/>
    <property type="evidence" value="ECO:0007669"/>
    <property type="project" value="InterPro"/>
</dbReference>
<gene>
    <name evidence="4" type="ORF">E6H00_15200</name>
</gene>
<evidence type="ECO:0000256" key="1">
    <source>
        <dbReference type="ARBA" id="ARBA00022763"/>
    </source>
</evidence>
<feature type="region of interest" description="Disordered" evidence="2">
    <location>
        <begin position="1"/>
        <end position="46"/>
    </location>
</feature>
<proteinExistence type="predicted"/>
<feature type="domain" description="Methylated-DNA-[protein]-cysteine S-methyltransferase DNA binding" evidence="3">
    <location>
        <begin position="83"/>
        <end position="160"/>
    </location>
</feature>
<keyword evidence="1" id="KW-0227">DNA damage</keyword>
<dbReference type="CDD" id="cd06445">
    <property type="entry name" value="ATase"/>
    <property type="match status" value="1"/>
</dbReference>
<protein>
    <submittedName>
        <fullName evidence="4">MGMT family protein</fullName>
    </submittedName>
</protein>
<dbReference type="InterPro" id="IPR014048">
    <property type="entry name" value="MethylDNA_cys_MeTrfase_DNA-bd"/>
</dbReference>
<dbReference type="Pfam" id="PF01035">
    <property type="entry name" value="DNA_binding_1"/>
    <property type="match status" value="1"/>
</dbReference>
<dbReference type="Proteomes" id="UP000318509">
    <property type="component" value="Unassembled WGS sequence"/>
</dbReference>
<name>A0A537JVL1_9BACT</name>
<dbReference type="InterPro" id="IPR036217">
    <property type="entry name" value="MethylDNA_cys_MeTrfase_DNAb"/>
</dbReference>
<dbReference type="PANTHER" id="PTHR42942:SF1">
    <property type="entry name" value="ALKYLTRANSFERASE-LIKE PROTEIN 1"/>
    <property type="match status" value="1"/>
</dbReference>
<organism evidence="4 5">
    <name type="scientific">Candidatus Segetimicrobium genomatis</name>
    <dbReference type="NCBI Taxonomy" id="2569760"/>
    <lineage>
        <taxon>Bacteria</taxon>
        <taxon>Bacillati</taxon>
        <taxon>Candidatus Sysuimicrobiota</taxon>
        <taxon>Candidatus Sysuimicrobiia</taxon>
        <taxon>Candidatus Sysuimicrobiales</taxon>
        <taxon>Candidatus Segetimicrobiaceae</taxon>
        <taxon>Candidatus Segetimicrobium</taxon>
    </lineage>
</organism>
<evidence type="ECO:0000259" key="3">
    <source>
        <dbReference type="Pfam" id="PF01035"/>
    </source>
</evidence>
<dbReference type="EMBL" id="VBAK01000154">
    <property type="protein sequence ID" value="TMI87571.1"/>
    <property type="molecule type" value="Genomic_DNA"/>
</dbReference>
<evidence type="ECO:0000313" key="4">
    <source>
        <dbReference type="EMBL" id="TMI87571.1"/>
    </source>
</evidence>
<dbReference type="PANTHER" id="PTHR42942">
    <property type="entry name" value="6-O-METHYLGUANINE DNA METHYLTRANSFERASE"/>
    <property type="match status" value="1"/>
</dbReference>
<accession>A0A537JVL1</accession>
<sequence length="177" mass="19490">MTGTSPRRPWRSPPGPAAPEGRRGSRVHRSGHQRLPSPQPPRGCRRRVRAFRVGAPPRLKHAPFAAGGGQPESASYGCGVTVFARVYALVRQIPRGRVASYGAIARAIGIPRGARTVGWALRACGDDVPWHRVVNAQGNISWRPTGGYHLQRALLRREGVRFARGRIDLQKFGWKKL</sequence>
<evidence type="ECO:0000256" key="2">
    <source>
        <dbReference type="SAM" id="MobiDB-lite"/>
    </source>
</evidence>